<dbReference type="InterPro" id="IPR050406">
    <property type="entry name" value="FGGY_Carb_Kinase"/>
</dbReference>
<dbReference type="InterPro" id="IPR000577">
    <property type="entry name" value="Carb_kinase_FGGY"/>
</dbReference>
<evidence type="ECO:0000259" key="6">
    <source>
        <dbReference type="Pfam" id="PF02782"/>
    </source>
</evidence>
<dbReference type="CDD" id="cd07770">
    <property type="entry name" value="ASKHA_NBD_FGGY_GntK"/>
    <property type="match status" value="1"/>
</dbReference>
<dbReference type="AlphaFoldDB" id="A0A498CRZ3"/>
<feature type="domain" description="Carbohydrate kinase FGGY N-terminal" evidence="5">
    <location>
        <begin position="1"/>
        <end position="235"/>
    </location>
</feature>
<dbReference type="EMBL" id="RCHT01000007">
    <property type="protein sequence ID" value="RLL12168.1"/>
    <property type="molecule type" value="Genomic_DNA"/>
</dbReference>
<dbReference type="Pfam" id="PF02782">
    <property type="entry name" value="FGGY_C"/>
    <property type="match status" value="1"/>
</dbReference>
<comment type="similarity">
    <text evidence="1 4">Belongs to the FGGY kinase family.</text>
</comment>
<reference evidence="7 8" key="1">
    <citation type="submission" date="2018-10" db="EMBL/GenBank/DDBJ databases">
        <title>Anaerotruncus faecis sp. nov., isolated from human feces.</title>
        <authorList>
            <person name="Wang Y.-J."/>
        </authorList>
    </citation>
    <scope>NUCLEOTIDE SEQUENCE [LARGE SCALE GENOMIC DNA]</scope>
    <source>
        <strain evidence="7 8">22A2-44</strain>
    </source>
</reference>
<keyword evidence="3 4" id="KW-0418">Kinase</keyword>
<dbReference type="InterPro" id="IPR018484">
    <property type="entry name" value="FGGY_N"/>
</dbReference>
<sequence length="470" mass="52236">MILVLEASTTSAKAMVYHPEKGTIRVLSKPYANAGEDRSLLDAGTVWRDILELGRQVVWDCKEEIELVSLCSVWHSLLLCGPDGEPCGPIYSWADVSAAETTAEIRRDREFTRLLYRCSGCMVHAMYPLYKLIHLRRQGMELGDKFAFCQGSYLFFKLTGERLTSDFIAAGTSLLDVAERRYAPRLLAMTGMAEAQFPRLCNCRETRPLREESARLLGLRAGIPVMVPGPDGGLNQVGAGALHPGEMTLSVGTSGALRVSVPRPTFSLEGGTWCYLAPDGWLCGSATASAAGCVDWLAKGVLGGRSSYAELERELTPHRGMPYFLPFINGERCPGWRDERRAVFWGLGAENGAAELYYAVLEGVLFNLFQCYEELVELCGAPDTIRVSGGICKSNFWLQMLADIWQRELVVSNNEQASMLGAAVLGMQVLGKLERLEHYRPSGDRVILPDPCMAEYYRQRFHEWSKVYQQ</sequence>
<evidence type="ECO:0000256" key="1">
    <source>
        <dbReference type="ARBA" id="ARBA00009156"/>
    </source>
</evidence>
<dbReference type="InterPro" id="IPR018485">
    <property type="entry name" value="FGGY_C"/>
</dbReference>
<dbReference type="PIRSF" id="PIRSF000538">
    <property type="entry name" value="GlpK"/>
    <property type="match status" value="1"/>
</dbReference>
<dbReference type="PANTHER" id="PTHR43095">
    <property type="entry name" value="SUGAR KINASE"/>
    <property type="match status" value="1"/>
</dbReference>
<evidence type="ECO:0000256" key="3">
    <source>
        <dbReference type="ARBA" id="ARBA00022777"/>
    </source>
</evidence>
<protein>
    <recommendedName>
        <fullName evidence="9">Carbohydrate kinase</fullName>
    </recommendedName>
</protein>
<dbReference type="Proteomes" id="UP000276301">
    <property type="component" value="Unassembled WGS sequence"/>
</dbReference>
<keyword evidence="8" id="KW-1185">Reference proteome</keyword>
<evidence type="ECO:0000313" key="8">
    <source>
        <dbReference type="Proteomes" id="UP000276301"/>
    </source>
</evidence>
<name>A0A498CRZ3_9FIRM</name>
<dbReference type="SUPFAM" id="SSF53067">
    <property type="entry name" value="Actin-like ATPase domain"/>
    <property type="match status" value="2"/>
</dbReference>
<dbReference type="PROSITE" id="PS00445">
    <property type="entry name" value="FGGY_KINASES_2"/>
    <property type="match status" value="1"/>
</dbReference>
<dbReference type="GO" id="GO:0016773">
    <property type="term" value="F:phosphotransferase activity, alcohol group as acceptor"/>
    <property type="evidence" value="ECO:0007669"/>
    <property type="project" value="InterPro"/>
</dbReference>
<accession>A0A498CRZ3</accession>
<proteinExistence type="inferred from homology"/>
<dbReference type="GO" id="GO:0005975">
    <property type="term" value="P:carbohydrate metabolic process"/>
    <property type="evidence" value="ECO:0007669"/>
    <property type="project" value="InterPro"/>
</dbReference>
<comment type="caution">
    <text evidence="7">The sequence shown here is derived from an EMBL/GenBank/DDBJ whole genome shotgun (WGS) entry which is preliminary data.</text>
</comment>
<evidence type="ECO:0008006" key="9">
    <source>
        <dbReference type="Google" id="ProtNLM"/>
    </source>
</evidence>
<gene>
    <name evidence="7" type="ORF">D4A47_06485</name>
</gene>
<dbReference type="PANTHER" id="PTHR43095:SF2">
    <property type="entry name" value="GLUCONOKINASE"/>
    <property type="match status" value="1"/>
</dbReference>
<evidence type="ECO:0000259" key="5">
    <source>
        <dbReference type="Pfam" id="PF00370"/>
    </source>
</evidence>
<dbReference type="Gene3D" id="3.30.420.40">
    <property type="match status" value="2"/>
</dbReference>
<dbReference type="GO" id="GO:0016301">
    <property type="term" value="F:kinase activity"/>
    <property type="evidence" value="ECO:0007669"/>
    <property type="project" value="UniProtKB-KW"/>
</dbReference>
<dbReference type="InterPro" id="IPR018483">
    <property type="entry name" value="Carb_kinase_FGGY_CS"/>
</dbReference>
<evidence type="ECO:0000313" key="7">
    <source>
        <dbReference type="EMBL" id="RLL12168.1"/>
    </source>
</evidence>
<organism evidence="7 8">
    <name type="scientific">Anaerotruncus massiliensis</name>
    <name type="common">ex Liu et al. 2021</name>
    <dbReference type="NCBI Taxonomy" id="2321404"/>
    <lineage>
        <taxon>Bacteria</taxon>
        <taxon>Bacillati</taxon>
        <taxon>Bacillota</taxon>
        <taxon>Clostridia</taxon>
        <taxon>Eubacteriales</taxon>
        <taxon>Oscillospiraceae</taxon>
        <taxon>Anaerotruncus</taxon>
    </lineage>
</organism>
<evidence type="ECO:0000256" key="2">
    <source>
        <dbReference type="ARBA" id="ARBA00022679"/>
    </source>
</evidence>
<keyword evidence="2 4" id="KW-0808">Transferase</keyword>
<dbReference type="InterPro" id="IPR043129">
    <property type="entry name" value="ATPase_NBD"/>
</dbReference>
<evidence type="ECO:0000256" key="4">
    <source>
        <dbReference type="RuleBase" id="RU003733"/>
    </source>
</evidence>
<dbReference type="RefSeq" id="WP_121586654.1">
    <property type="nucleotide sequence ID" value="NZ_RCHT01000007.1"/>
</dbReference>
<dbReference type="Pfam" id="PF00370">
    <property type="entry name" value="FGGY_N"/>
    <property type="match status" value="1"/>
</dbReference>
<feature type="domain" description="Carbohydrate kinase FGGY C-terminal" evidence="6">
    <location>
        <begin position="248"/>
        <end position="427"/>
    </location>
</feature>